<protein>
    <recommendedName>
        <fullName evidence="4">Energy transducer TonB</fullName>
    </recommendedName>
</protein>
<evidence type="ECO:0008006" key="4">
    <source>
        <dbReference type="Google" id="ProtNLM"/>
    </source>
</evidence>
<gene>
    <name evidence="2" type="ORF">EV670_3558</name>
    <name evidence="1" type="ORF">EV670_3664</name>
</gene>
<sequence>AVKAAMMQYKCVAGAGEVRAVQEFSFKID</sequence>
<proteinExistence type="predicted"/>
<organism evidence="2 3">
    <name type="scientific">Rivibacter subsaxonicus</name>
    <dbReference type="NCBI Taxonomy" id="457575"/>
    <lineage>
        <taxon>Bacteria</taxon>
        <taxon>Pseudomonadati</taxon>
        <taxon>Pseudomonadota</taxon>
        <taxon>Betaproteobacteria</taxon>
        <taxon>Burkholderiales</taxon>
        <taxon>Rivibacter</taxon>
    </lineage>
</organism>
<keyword evidence="3" id="KW-1185">Reference proteome</keyword>
<dbReference type="AlphaFoldDB" id="A0A4Q7V5R7"/>
<comment type="caution">
    <text evidence="2">The sequence shown here is derived from an EMBL/GenBank/DDBJ whole genome shotgun (WGS) entry which is preliminary data.</text>
</comment>
<evidence type="ECO:0000313" key="2">
    <source>
        <dbReference type="EMBL" id="RZT91886.1"/>
    </source>
</evidence>
<dbReference type="Proteomes" id="UP000293671">
    <property type="component" value="Unassembled WGS sequence"/>
</dbReference>
<reference evidence="2 3" key="1">
    <citation type="submission" date="2019-02" db="EMBL/GenBank/DDBJ databases">
        <title>Genomic Encyclopedia of Type Strains, Phase IV (KMG-IV): sequencing the most valuable type-strain genomes for metagenomic binning, comparative biology and taxonomic classification.</title>
        <authorList>
            <person name="Goeker M."/>
        </authorList>
    </citation>
    <scope>NUCLEOTIDE SEQUENCE [LARGE SCALE GENOMIC DNA]</scope>
    <source>
        <strain evidence="2 3">DSM 19570</strain>
    </source>
</reference>
<accession>A0A4Q7V5R7</accession>
<evidence type="ECO:0000313" key="1">
    <source>
        <dbReference type="EMBL" id="RZT91394.1"/>
    </source>
</evidence>
<feature type="non-terminal residue" evidence="2">
    <location>
        <position position="1"/>
    </location>
</feature>
<evidence type="ECO:0000313" key="3">
    <source>
        <dbReference type="Proteomes" id="UP000293671"/>
    </source>
</evidence>
<dbReference type="EMBL" id="SHKP01000011">
    <property type="protein sequence ID" value="RZT91394.1"/>
    <property type="molecule type" value="Genomic_DNA"/>
</dbReference>
<name>A0A4Q7V5R7_9BURK</name>
<dbReference type="EMBL" id="SHKP01000010">
    <property type="protein sequence ID" value="RZT91886.1"/>
    <property type="molecule type" value="Genomic_DNA"/>
</dbReference>